<accession>A0AAV5TTS4</accession>
<dbReference type="AlphaFoldDB" id="A0AAV5TTS4"/>
<name>A0AAV5TTS4_9BILA</name>
<proteinExistence type="predicted"/>
<gene>
    <name evidence="1" type="ORF">PENTCL1PPCAC_19633</name>
</gene>
<comment type="caution">
    <text evidence="1">The sequence shown here is derived from an EMBL/GenBank/DDBJ whole genome shotgun (WGS) entry which is preliminary data.</text>
</comment>
<evidence type="ECO:0008006" key="3">
    <source>
        <dbReference type="Google" id="ProtNLM"/>
    </source>
</evidence>
<organism evidence="1 2">
    <name type="scientific">Pristionchus entomophagus</name>
    <dbReference type="NCBI Taxonomy" id="358040"/>
    <lineage>
        <taxon>Eukaryota</taxon>
        <taxon>Metazoa</taxon>
        <taxon>Ecdysozoa</taxon>
        <taxon>Nematoda</taxon>
        <taxon>Chromadorea</taxon>
        <taxon>Rhabditida</taxon>
        <taxon>Rhabditina</taxon>
        <taxon>Diplogasteromorpha</taxon>
        <taxon>Diplogasteroidea</taxon>
        <taxon>Neodiplogasteridae</taxon>
        <taxon>Pristionchus</taxon>
    </lineage>
</organism>
<dbReference type="EMBL" id="BTSX01000004">
    <property type="protein sequence ID" value="GMS97458.1"/>
    <property type="molecule type" value="Genomic_DNA"/>
</dbReference>
<evidence type="ECO:0000313" key="2">
    <source>
        <dbReference type="Proteomes" id="UP001432027"/>
    </source>
</evidence>
<protein>
    <recommendedName>
        <fullName evidence="3">F-box domain-containing protein</fullName>
    </recommendedName>
</protein>
<evidence type="ECO:0000313" key="1">
    <source>
        <dbReference type="EMBL" id="GMS97458.1"/>
    </source>
</evidence>
<keyword evidence="2" id="KW-1185">Reference proteome</keyword>
<dbReference type="Proteomes" id="UP001432027">
    <property type="component" value="Unassembled WGS sequence"/>
</dbReference>
<reference evidence="1" key="1">
    <citation type="submission" date="2023-10" db="EMBL/GenBank/DDBJ databases">
        <title>Genome assembly of Pristionchus species.</title>
        <authorList>
            <person name="Yoshida K."/>
            <person name="Sommer R.J."/>
        </authorList>
    </citation>
    <scope>NUCLEOTIDE SEQUENCE</scope>
    <source>
        <strain evidence="1">RS0144</strain>
    </source>
</reference>
<sequence length="157" mass="18525">MRKKNRSKCLCRIQNLEDSLLLDLARSCKELECYLNSETFHEVYKILIDSKLRKFRDNFISILKCKAFLELIGITYREGTFFSNKDIDVYIVDRTDEVEEDSEDSWHIFDGNVEIMFEVNRFELDIGDFTVVLHETRESLDGAKRVKGRTRVASRPE</sequence>